<evidence type="ECO:0000259" key="2">
    <source>
        <dbReference type="PROSITE" id="PS50268"/>
    </source>
</evidence>
<dbReference type="SUPFAM" id="SSF89260">
    <property type="entry name" value="Collagen-binding domain"/>
    <property type="match status" value="1"/>
</dbReference>
<evidence type="ECO:0000313" key="4">
    <source>
        <dbReference type="Proteomes" id="UP000660381"/>
    </source>
</evidence>
<dbReference type="Gene3D" id="2.180.10.10">
    <property type="entry name" value="RHS repeat-associated core"/>
    <property type="match status" value="4"/>
</dbReference>
<sequence>MTIIETGLTPIFSDNGLSTGVFVVSEPIGQLTALDFKLSGYDAGYINEFGVFKVDDDLGSIQGVKPGDANYAQLALNTANRQSLILGSQPVGTVYENYFVQGGERLVFYIAPKTTANTVQTNNPQNAWEIPALIFSTTPANPDKFNHIVIDTPSDGVTQLAWEDMMVGGDLDFDDMVIQVQVDRGIAEEKVQPKFAIVAEGTLRVNGGGDFDGLPLDPEDDALIHAAQGFILNKTPVLPIQRDSNGNQILGESGKALLVDKALTVAEGYQFSNAATNNPYENLLPPQVVETPLVNIPAHTSLKQQELNRRVSENTPTLVFNVGNNPINNVQDWNEKFPAPGNDSQPQVVQVTNGGLNIPNGIDLSNYVIIVEQGDINFNGNGHDFTNVMLIANNGNINLGNVQSSNLAVFASGSINMKNQARFGEFTLLAAGGNNSTINFNGATKNTENDSNLWIVSQGNIQFNASSKTRGALQSAKNITLNGRSALYGTVEAKGDITFNGPVPVIYAEIASTDTDPPIIISNLVRDTAPGGTTNNDRITSDPTITGQVTDKSAIAEFIAGFNDTPITSYVDVRSDLAADGNFTFSRDRLEQIYGGTLQDGIYTLYLQAKDEYGNVSTQELIFTLDTNLTVSLNLDPASDTAPIGDGQTTLSIVAIAGQTEPGAILTFSTGATTTADAAGQFVFENVELTLGDNFFQVQGIDVAGNQTTTELTIKRLPLPIPNNAPTDIALSNTVTLENVPSDTQIGVFSTTDPDTQDTHTYSLVSGEGDTDNNVFSIVDNQLLIQTSPDFEAKSAYSVRVRTTDQGGLTTEQVFAIDITNVNEAPTALTLSSNTIAENVAVDSLIGTLSTTGPNTSNTFSYSLVAGSGDDDNAVFTIVNDELRIAVSPDFEAKSAYSVRVRTTDQGGLTTEQVFVIDITDVNETPTFTSTAIINAATGTEYIYTITTADPDAGDTRIISAPTLPTWLTLTDNEDGTATLSGNPSTSVVGNNQVALQVTDVGGLEANQSFTITVIKDNLAPTDLSLSATKVDENVPIGTKVGTFNTIDPDTGDTFTYSLLTGTEITDNDAFSIVGDELYLQVSPDYETQNSYTIRIKTTDQGGQSLEKDFTINVTDVNEAPIFTSIPDPSNPQQSADIGTLYTYKVNTIDPENHSRTLKAELFNTANPDVSLSLPSWLTFTDNGDGTGVLSGTPDVGDSGLYTVVLTATDNPNPPLAPGSLSSTQTVFISTNIILREETNFSPNLATTFRIPETPSTLSFKVQPVAAGTNIFDSTDLDGINDAFEVELLDTNGQSLVHTFAVNKTSFFNLTEGEPVGLGVGTTYDAATGLVTLNLAGINPTQANLRFHLVNNDTDINSAVLISDINITPAPIGTEAPIQTAFTNSNISSFGESINFNEVANVTPSIAPQYSRTTFDAERELLYADVALKNIGSYAINGSLLLAVKNISDPTVQLRNPDGLTPDGLPYYDFSQLVANGKLNPSDLTAVRSLVFYNPNQVQFTYNVEVLSVLNRNPVIDSVPINEAIAGLSYQYDVNATDADNDPLTYKLVTAPDGMTINSETGLIAWKPNTTNIGNQQIQIEVTDGRGGIAKQMYTLSVITTPPNRPPIFTSFPEVDAYINQLYSYDANAIDPDQDPINFSLIIGPNGMTVNPDSGLVEWTPPTAMVLGDTVLGRIGLQGEQDEFTFSGSFGERIYFDPLQYSGEYWRWNFSVYSPSGERVVNTELRDNTLITLKENGNYRVVVDTTNDFVGSYGFSTINLDLLPVVPFDTVIEGQLNIGSKDNTYRFRGAQGQKLFLDKISATENLDWVLYNEDNAVVTSSSYINDLELYLPKDGEYTLALRGKAAFTGKVDYSFEIITPDEITQPMSLGSNNTPNAVFGEISEKGEEDFYTFTGTAGQRIYFDRLFQNPTASWSLDARIYNPTGQEILQRDFQYADDLNPIILNEDGTYRVRINASGENTGTYSFSILDLDLATAIDLDTTYTGTLDPGQATHLYSFTGAADQRLYLDRLTNSGSGNWTLYDSGNNVIGYQNLIYDMELVLSRADTYTLAIRGNNNNNPLNYSFKLITPDTNTTDLTLNSAVVTTITEKGERDVYTFTGSAGQRLFLDTLAETPNTLATLTSPSGTNVINNRQMFKDGDHNPTILTETGIYQLTIDGSGESTDNYGFRLVDMSAAANLAVETLTSGSLNPGNSIEFYQFTGNKGDRVYFDSQSTVASTNWKLYSPDNQRLTEVALSNDFEYVIPGDGTYYLMLRGENSAPSNYTIQRVVTTSPVTDYTLDTLTTGSISKLGEQDTYSFNGTVGQVLYFDPQLGNSNITAKIYSPRGALIFNGNTGTDSPNLTLLETGSYQIVFDGNNDTTGNYSFRIATSVAQPALTLNSPLAGSLAAGETKLYTINGSKGQQLVFDSLAAVSGADWVLYAPSNTLTTSTTEWGSASLGTDFTRVLPSDGSYILALRNNSTNAVNFNVQVNSTAPAAITNSGLGVIYDSTLSVGGEVDEYTFTAKAGTLVFLDGQGDDWQKRVRLYDPSNTLVFNNLENQSDHGPYLLPQSGTYRIQSHSPYDNTTGAYKFQLLDLEAAAALSLNTITNVPLAAKETKAYKFTGAVGQKIWFDALNTAYPNITARLYNPNGRLLYSQGSLQNDVGMETLNQNGTYYLVLSSNKTDATTASFRILDDTGATPLALDTAISGNFGTNRNEAILYKFTGSKGDRLYLDRTDGSYSNSWRLHTPDGAQLQNKELSYDMELVLPSSGEYILSLFSYGDSNGNYAFQVVTPTPTTTVYTIGSTVSAAITEAGEQDIYTFTGTAGQRLWLDSLFASAGQITELYSPTGVKVWTNILSSDQEFTTLKETGEYRFVVDGSGEYTGGYSFRFLDQAAATPTTLDTVISGNFGTSQREALIYTFTGTQGQALYFDRTNGDYYNIYYLYSPDGTKRFERRLSDDQEGASTVLPTDGQYTLVFNGTGQANNTFNLQMVTPTFVSTPLTLGSTVSSSITEVGEQDTYTFTGTQGQQLWFDSLLYSNSGINATLYTPSGKTTTWNNFLIRDDQEITVLDEAGTYRFVVDAVYDFTGDYSFRILDIADATPVALDTNIIGDFGTTKREAQTYSFTGTKGQKLYFDSDNSDYRNFYYLYNTNGKKLFSQRLSDDYEGAGTTLPDDGTYTLVVAGYEQPDNDFNLRIVTPTFTTTPYTIGDTVSGSISEAGNEDTYTFIGSKGQQLWFDSLLYSDYRIRVKLYDTNGDEVFNQYVRDDREPVILAEQGTYRLVIDADNDWTGAYSFRLLDIGTAPIVELDTLVSGNFGTSKQEALIYRFNGIQGQDLYFDRTDGDLKNSYYLYNPDGKRLFSQGLDLDQELKLRENGQYTLVFSGTNRTNNNFAMTVVTPQMTTTELTLGSTVTTSISEAGEQDTYTFTGVVGQKLFFDALKGNSNLKARLYTPGDVLVVDRTTASDWPLVTLSQSGDYRLVIDGNDNTTGDYSFTLSDLAQVQPLSFDTPITGTLNPGNQVDLYSFNGTPGQMINFNLSAASWTGANWVLYDPTGTIVKAPVASSPDFTVGLSVAGAYTLAILGNSATQVPYSFQVTDVSIARVGNSGLGVVREGTLAAGNVDKYTFTANAGTLVLLDSLNNSNSQISFRLVNPDGTYVFSNHDSRINRSPVLLDQTGTYSLQIFGSSTTASGAYKLNLRELTRRLTGPGVNYLEIGSPVSGSLNELESKVYTFQAIKGMGVMFNGMTGDNVAATLYNSSGTQIFSAGDFRWSDNGLHTLTEDGYYYLVISNEQTANRNYSFQLLDTLSSPELTYNIATNGSLANGQQSFMYRFTANAGERLFADNLSTNAPYNSNYRWKIYSPSSTLIKDDVQAIDLEVIAPETGDYLLYVQGGPDTSAINYSFRVFANKPFTGDVITPGTGFTSSTDDGSLGLFPVKLAVKDNQGGAAIQEYNIRLWPDPENTNPVIISDPRTKYALNEKGYSYQVKALDPDQDALVYRLVDSPYGALINQDTGELLWFPESSVVNSSKVDFTVEVSDRKGGIDRQTFTVEVFSDLGQIQGLVFDDLNGNGFRDSKLIKGDDPAIVIAIDVSGSTAAPFYGKGEYEDVKTVLDAQRTAALLLIDSIIAQGAGNKVKIGIIPHEFNATIQDMDASVAGVQQFTTALADNNNNGIRDVVEILNSYVSNGNNRFIEALKQMEVLVQAYTGTPNLLFMSDGYSRDAIVELQTEGTKLRNIIQGQGGNVTSFAIGEASLLDTMKAIDPTAILLTDIEELALIFSGVDERYATEPLKDGVVVYIDSNNNGSFDVGEPSDITDVNAEPNPYGQVTRYQYEFSDLLPGDYVVRPIITSGYEVTTPATGFATNTVTLAGETFTNTFGIHKVSEPVNIAPEFKTQPQDLYKIKSGELLKYSPVAIDLNSDPISFDLLLAPDGMTVDSTTGTVVWIPTVQQVENYYSELRTKLASLDASRQQTDVITFQVLLRAQDGKGGRAIQAINVELVPDNTPPVITSTAPENAQPQVSKKFQYQVKAQDVDQDQISFSLVSGAPEGVAIDAVTGLVTWIPVAAQIGKQQFTVKVADGQGGETLQTVAVNVINPVPNQLPVIVSQPRDRVKLGSNYFYQIEATDADGDALTYTLDVNPAGMKIQQNTIVWTPAANQSGNQNVVVRVTDSQGGFTTQSFGITVAHQAANNSPSITSAPNTFVANLDRQYEYALTGNDPDGDPFFWTLDNAPEGMVIDNQTGVLRWNPKQTQLGEHTVSIRITDFYGAYNGQEFTVKVTGVNTPPLIISTPNTSGAVGQLYTYTAVAKDAENDAITYSFASLPSGMEIDPQTGVISWTPNVTGNYEVQVQAKDSQGATSIQNYEIVVGTVAVNKAPTITSTPVFIADTASTYQYQVSATDPDAGDTLTYKLISAPSGMSIDSSSGLLSWNSPVVGTYKVVVGVNDGSLGAAQGFTLTARANQLPTIASTNPPTSAIPNVQYVYDAIASDPDGGKLIYAVDDASIAKGITIDELGRLRWTPTNAQAGINEVKVTIKDEAGATITQTFSINVQPDTSAPKVKLGFAGFNPAELGSRVLFQVQATDNVKIDNLELTVGGKAVILDQFGQAGFVLDTAGVITAIAKATDGAGNVTTETFKIDVFDPSIPQNAPEVRLDLDLISNGVISNVTEIKGLVNDPDDNLSGYRVEVAPLNTENWSTMFEVLGTEVASGKTLGKFDPTAIDDGIYSVKLTAWDTTGISNSIENQIEVISGELKFGEFQLSFTDMEINAGNIPVQLIRTYDTLKLNTPSSELAPGWRVEFRDVDLRTSLGAPDPFYEELGIPDRSRGFKVGDKIYLTIGGKREVFELGLKPAVREGLTLNLNGVTLYDPVFTAVGNTKSKLTLTNYQNSNLTLIDTRPDGIISNLAAVPFDLSNSYFNTKYLLTTEAGIQYEVDPVNGKIDRIGQDLYNIGFNGRVSANTNPTEFLEMTDAYIKSSYGAKIDFERDSKGRIVAAVDQDGNKVLYNYDKNGDLVSFTDKEGNLTKFEYNATRKHYLDQVIDPLNRSVMRNEYDAQGRLTKVFDAAGNPINFTFDPENQIEVVTNPLGYSTTYEYDDRGNTVQEVDALGNATLYTYNQNNQLTSSVDALGNKYKYSYDAQGNYASQELPSGLVIKYTYDGSGRQISGISSTGEITTYAYDGTDKNAPPVKFVNSRGIVYEAKATGYNVATFIDGVSMGSYKLDGPSDSAKLLQEVSADGTETNYSYDTKGRLLEEKAIIRDTSGSSEFVTKYEYDDINKTIKTTDAIGNIQIQFFNDQNLLISETSNGVTVQYGYDSLDRINRITYDDETYELVTYDALGQLSTYTDRQGNVFTKTYDALGQVTKLSLPDGRFNAYEYDAIGRITKETHIDGSYTLNTYEKAFNSPSINKVYDSTDNLLSYIKYEYNENEQVSAVEDIDGNRYEYLYDANGIMSKIIQPNGEVIELDSNALRGKPSATLAVKDDQGVSWTYETFLRQINSVKDAEGNISEYTYNRFGEISTFKDANGGVTTYIYDDNGQEITRILADGSRQDLSISGNTVSVKDYKAQEFTRTLNDQGQILQLVQPDNTVWNYVYSDSGLLASITDNVGDILLAYSYDADGRILQRQQADGKSISYEYNDFGFIAKTTTDSQITSYTYNDYGQLIAINDTLAGLTQYAYDYDLGQIKITNPSGDKEVQRFDEQGRVAYQEFRDNNNNLITTYTYERNANNQLNKFVKDAGLSSELATIYQYDSRGQLQREVYTGSIVQTIEYEYDGNGNRVKRIDSLEGTTNYTYNVINQLVTETTNNVTTTYTYDANGNLVSKSNSSGSTDYIWSPLNLLTSVTMKDDQGNVTHSESYEYDPQGNRISQTIDGQKFTLLVDPVSTSYSTVRAVFDANGDMTKSYIYDGRENSPLAQVVNGEVSYFGRDRRGTTMFIRDNSGNTTSTYDYDAYGRIIKNTGDDEVNHLYNGEWFDTNTGLQNLRARYLDSNTGRFISRDPAYEGEIKNPLTRNQYVYVINNPTNNTDPTGLFSLSELNASQSIQNILNGIKNVDNLNKLSKVYQYLEKALSVMAWGEVLIDIAADYLRGNFPIGVSEQFALNAVSSGFGVGGSPGALLYGYSKGLGPEKVEWDIRVIPQVDSAAGGVAANAFYATLIAGFSVERKKDSKENKTFIPGLAKFFGSLPKKGAGSFSGDKYSLKYEGKFPVSGISYGNSLSNYQQQSLDLGIAKEYVLWEAKPAKWVLGAQGGGKITWSPLFDSLGGAISLGLFTQFSIDNGPNKDGPSIKGTPLTADVTKFKLTLLGAKAEFKPAKVNTYTGDILVNGKGKASMPKLEAVLMPFNKAINDPNAPKETFFTVDLGKLFGFD</sequence>
<protein>
    <submittedName>
        <fullName evidence="3">Ig domain-containing protein</fullName>
    </submittedName>
</protein>
<feature type="domain" description="Cadherin" evidence="2">
    <location>
        <begin position="738"/>
        <end position="828"/>
    </location>
</feature>
<dbReference type="InterPro" id="IPR002126">
    <property type="entry name" value="Cadherin-like_dom"/>
</dbReference>
<dbReference type="InterPro" id="IPR056823">
    <property type="entry name" value="TEN-like_YD-shell"/>
</dbReference>
<dbReference type="InterPro" id="IPR025193">
    <property type="entry name" value="DUF4114"/>
</dbReference>
<dbReference type="Gene3D" id="3.40.50.410">
    <property type="entry name" value="von Willebrand factor, type A domain"/>
    <property type="match status" value="1"/>
</dbReference>
<feature type="domain" description="Cadherin" evidence="2">
    <location>
        <begin position="1023"/>
        <end position="1123"/>
    </location>
</feature>
<dbReference type="SMART" id="SM00736">
    <property type="entry name" value="CADG"/>
    <property type="match status" value="9"/>
</dbReference>
<dbReference type="NCBIfam" id="TIGR01643">
    <property type="entry name" value="YD_repeat_2x"/>
    <property type="match status" value="9"/>
</dbReference>
<dbReference type="InterPro" id="IPR022385">
    <property type="entry name" value="Rhs_assc_core"/>
</dbReference>
<dbReference type="CDD" id="cd11304">
    <property type="entry name" value="Cadherin_repeat"/>
    <property type="match status" value="3"/>
</dbReference>
<dbReference type="InterPro" id="IPR050708">
    <property type="entry name" value="T6SS_VgrG/RHS"/>
</dbReference>
<gene>
    <name evidence="3" type="ORF">H6G68_07950</name>
</gene>
<dbReference type="InterPro" id="IPR006530">
    <property type="entry name" value="YD"/>
</dbReference>
<dbReference type="Pfam" id="PF13448">
    <property type="entry name" value="DUF4114"/>
    <property type="match status" value="1"/>
</dbReference>
<evidence type="ECO:0000313" key="3">
    <source>
        <dbReference type="EMBL" id="MBD2691689.1"/>
    </source>
</evidence>
<dbReference type="SMART" id="SM00112">
    <property type="entry name" value="CA"/>
    <property type="match status" value="4"/>
</dbReference>
<keyword evidence="4" id="KW-1185">Reference proteome</keyword>
<dbReference type="Pfam" id="PF25023">
    <property type="entry name" value="TEN_YD-shell"/>
    <property type="match status" value="2"/>
</dbReference>
<dbReference type="NCBIfam" id="NF012211">
    <property type="entry name" value="tand_rpt_95"/>
    <property type="match status" value="1"/>
</dbReference>
<dbReference type="PANTHER" id="PTHR32305:SF15">
    <property type="entry name" value="PROTEIN RHSA-RELATED"/>
    <property type="match status" value="1"/>
</dbReference>
<organism evidence="3 4">
    <name type="scientific">Anabaena catenula FACHB-362</name>
    <dbReference type="NCBI Taxonomy" id="2692877"/>
    <lineage>
        <taxon>Bacteria</taxon>
        <taxon>Bacillati</taxon>
        <taxon>Cyanobacteriota</taxon>
        <taxon>Cyanophyceae</taxon>
        <taxon>Nostocales</taxon>
        <taxon>Nostocaceae</taxon>
        <taxon>Anabaena</taxon>
    </lineage>
</organism>
<dbReference type="Gene3D" id="2.60.40.60">
    <property type="entry name" value="Cadherins"/>
    <property type="match status" value="3"/>
</dbReference>
<dbReference type="PANTHER" id="PTHR32305">
    <property type="match status" value="1"/>
</dbReference>
<dbReference type="Pfam" id="PF05345">
    <property type="entry name" value="He_PIG"/>
    <property type="match status" value="10"/>
</dbReference>
<dbReference type="SUPFAM" id="SSF49313">
    <property type="entry name" value="Cadherin-like"/>
    <property type="match status" value="13"/>
</dbReference>
<feature type="domain" description="Cadherin" evidence="2">
    <location>
        <begin position="4490"/>
        <end position="4666"/>
    </location>
</feature>
<dbReference type="Pfam" id="PF00028">
    <property type="entry name" value="Cadherin"/>
    <property type="match status" value="1"/>
</dbReference>
<feature type="domain" description="Cadherin" evidence="2">
    <location>
        <begin position="835"/>
        <end position="928"/>
    </location>
</feature>
<evidence type="ECO:0000256" key="1">
    <source>
        <dbReference type="ARBA" id="ARBA00022737"/>
    </source>
</evidence>
<dbReference type="Proteomes" id="UP000660381">
    <property type="component" value="Unassembled WGS sequence"/>
</dbReference>
<accession>A0ABR8J059</accession>
<dbReference type="InterPro" id="IPR031325">
    <property type="entry name" value="RHS_repeat"/>
</dbReference>
<dbReference type="InterPro" id="IPR013783">
    <property type="entry name" value="Ig-like_fold"/>
</dbReference>
<keyword evidence="1" id="KW-0677">Repeat</keyword>
<dbReference type="Gene3D" id="2.60.120.380">
    <property type="match status" value="20"/>
</dbReference>
<dbReference type="PROSITE" id="PS50268">
    <property type="entry name" value="CADHERIN_2"/>
    <property type="match status" value="4"/>
</dbReference>
<dbReference type="Pfam" id="PF05593">
    <property type="entry name" value="RHS_repeat"/>
    <property type="match status" value="1"/>
</dbReference>
<dbReference type="InterPro" id="IPR036465">
    <property type="entry name" value="vWFA_dom_sf"/>
</dbReference>
<dbReference type="Gene3D" id="2.60.40.10">
    <property type="entry name" value="Immunoglobulins"/>
    <property type="match status" value="11"/>
</dbReference>
<dbReference type="RefSeq" id="WP_190906141.1">
    <property type="nucleotide sequence ID" value="NZ_JACJTQ010000008.1"/>
</dbReference>
<name>A0ABR8J059_9NOST</name>
<dbReference type="InterPro" id="IPR015919">
    <property type="entry name" value="Cadherin-like_sf"/>
</dbReference>
<dbReference type="CDD" id="cd00198">
    <property type="entry name" value="vWFA"/>
    <property type="match status" value="1"/>
</dbReference>
<comment type="caution">
    <text evidence="3">The sequence shown here is derived from an EMBL/GenBank/DDBJ whole genome shotgun (WGS) entry which is preliminary data.</text>
</comment>
<dbReference type="InterPro" id="IPR006644">
    <property type="entry name" value="Cadg"/>
</dbReference>
<reference evidence="3 4" key="1">
    <citation type="journal article" date="2020" name="ISME J.">
        <title>Comparative genomics reveals insights into cyanobacterial evolution and habitat adaptation.</title>
        <authorList>
            <person name="Chen M.Y."/>
            <person name="Teng W.K."/>
            <person name="Zhao L."/>
            <person name="Hu C.X."/>
            <person name="Zhou Y.K."/>
            <person name="Han B.P."/>
            <person name="Song L.R."/>
            <person name="Shu W.S."/>
        </authorList>
    </citation>
    <scope>NUCLEOTIDE SEQUENCE [LARGE SCALE GENOMIC DNA]</scope>
    <source>
        <strain evidence="3 4">FACHB-362</strain>
    </source>
</reference>
<dbReference type="EMBL" id="JACJTQ010000008">
    <property type="protein sequence ID" value="MBD2691689.1"/>
    <property type="molecule type" value="Genomic_DNA"/>
</dbReference>
<proteinExistence type="predicted"/>
<dbReference type="NCBIfam" id="TIGR03696">
    <property type="entry name" value="Rhs_assc_core"/>
    <property type="match status" value="1"/>
</dbReference>
<dbReference type="SUPFAM" id="SSF117074">
    <property type="entry name" value="Hypothetical protein PA1324"/>
    <property type="match status" value="1"/>
</dbReference>